<evidence type="ECO:0000256" key="4">
    <source>
        <dbReference type="PROSITE-ProRule" id="PRU00335"/>
    </source>
</evidence>
<dbReference type="AlphaFoldDB" id="A0A4R8C394"/>
<proteinExistence type="predicted"/>
<dbReference type="PANTHER" id="PTHR30055:SF234">
    <property type="entry name" value="HTH-TYPE TRANSCRIPTIONAL REGULATOR BETI"/>
    <property type="match status" value="1"/>
</dbReference>
<keyword evidence="1" id="KW-0805">Transcription regulation</keyword>
<evidence type="ECO:0000256" key="3">
    <source>
        <dbReference type="ARBA" id="ARBA00023163"/>
    </source>
</evidence>
<evidence type="ECO:0000256" key="2">
    <source>
        <dbReference type="ARBA" id="ARBA00023125"/>
    </source>
</evidence>
<evidence type="ECO:0000313" key="6">
    <source>
        <dbReference type="EMBL" id="TDW70272.1"/>
    </source>
</evidence>
<dbReference type="Proteomes" id="UP000295146">
    <property type="component" value="Unassembled WGS sequence"/>
</dbReference>
<keyword evidence="3" id="KW-0804">Transcription</keyword>
<dbReference type="PANTHER" id="PTHR30055">
    <property type="entry name" value="HTH-TYPE TRANSCRIPTIONAL REGULATOR RUTR"/>
    <property type="match status" value="1"/>
</dbReference>
<dbReference type="OrthoDB" id="8688418at2"/>
<comment type="caution">
    <text evidence="6">The sequence shown here is derived from an EMBL/GenBank/DDBJ whole genome shotgun (WGS) entry which is preliminary data.</text>
</comment>
<evidence type="ECO:0000313" key="7">
    <source>
        <dbReference type="Proteomes" id="UP000295146"/>
    </source>
</evidence>
<dbReference type="Gene3D" id="1.10.10.60">
    <property type="entry name" value="Homeodomain-like"/>
    <property type="match status" value="1"/>
</dbReference>
<dbReference type="InterPro" id="IPR001647">
    <property type="entry name" value="HTH_TetR"/>
</dbReference>
<evidence type="ECO:0000259" key="5">
    <source>
        <dbReference type="PROSITE" id="PS50977"/>
    </source>
</evidence>
<sequence>MDERLGLRERKKRESRRRIADVASGLFIERGFDNVTIAEVAEAANVARMTVFNYFPRKEDLFLDRHADLVDDLRRAIRDRESGESVVAAVRRYLHELLATQHPLSGAREGTQHFYQIVDASPALVRRTLEHTRELADALTELLETEVGPGMEAAVVANLIATAVTIVPRVAVDKLIAGQLGEKVRREQVDVIDQTFDLLEGGIGQYGS</sequence>
<accession>A0A4R8C394</accession>
<reference evidence="6 7" key="1">
    <citation type="submission" date="2019-03" db="EMBL/GenBank/DDBJ databases">
        <title>Genomic Encyclopedia of Type Strains, Phase III (KMG-III): the genomes of soil and plant-associated and newly described type strains.</title>
        <authorList>
            <person name="Whitman W."/>
        </authorList>
    </citation>
    <scope>NUCLEOTIDE SEQUENCE [LARGE SCALE GENOMIC DNA]</scope>
    <source>
        <strain evidence="6 7">VKM Ac-2573</strain>
    </source>
</reference>
<dbReference type="SUPFAM" id="SSF46689">
    <property type="entry name" value="Homeodomain-like"/>
    <property type="match status" value="1"/>
</dbReference>
<dbReference type="EMBL" id="SODP01000002">
    <property type="protein sequence ID" value="TDW70272.1"/>
    <property type="molecule type" value="Genomic_DNA"/>
</dbReference>
<name>A0A4R8C394_9ACTN</name>
<dbReference type="Gene3D" id="1.10.357.10">
    <property type="entry name" value="Tetracycline Repressor, domain 2"/>
    <property type="match status" value="1"/>
</dbReference>
<evidence type="ECO:0000256" key="1">
    <source>
        <dbReference type="ARBA" id="ARBA00023015"/>
    </source>
</evidence>
<keyword evidence="7" id="KW-1185">Reference proteome</keyword>
<dbReference type="RefSeq" id="WP_134105481.1">
    <property type="nucleotide sequence ID" value="NZ_SODP01000002.1"/>
</dbReference>
<protein>
    <submittedName>
        <fullName evidence="6">TetR family transcriptional regulator</fullName>
    </submittedName>
</protein>
<organism evidence="6 7">
    <name type="scientific">Kribbella pratensis</name>
    <dbReference type="NCBI Taxonomy" id="2512112"/>
    <lineage>
        <taxon>Bacteria</taxon>
        <taxon>Bacillati</taxon>
        <taxon>Actinomycetota</taxon>
        <taxon>Actinomycetes</taxon>
        <taxon>Propionibacteriales</taxon>
        <taxon>Kribbellaceae</taxon>
        <taxon>Kribbella</taxon>
    </lineage>
</organism>
<dbReference type="Pfam" id="PF00440">
    <property type="entry name" value="TetR_N"/>
    <property type="match status" value="1"/>
</dbReference>
<dbReference type="PRINTS" id="PR00455">
    <property type="entry name" value="HTHTETR"/>
</dbReference>
<feature type="DNA-binding region" description="H-T-H motif" evidence="4">
    <location>
        <begin position="36"/>
        <end position="55"/>
    </location>
</feature>
<dbReference type="InterPro" id="IPR050109">
    <property type="entry name" value="HTH-type_TetR-like_transc_reg"/>
</dbReference>
<dbReference type="GO" id="GO:0003700">
    <property type="term" value="F:DNA-binding transcription factor activity"/>
    <property type="evidence" value="ECO:0007669"/>
    <property type="project" value="TreeGrafter"/>
</dbReference>
<feature type="domain" description="HTH tetR-type" evidence="5">
    <location>
        <begin position="13"/>
        <end position="73"/>
    </location>
</feature>
<dbReference type="GO" id="GO:0000976">
    <property type="term" value="F:transcription cis-regulatory region binding"/>
    <property type="evidence" value="ECO:0007669"/>
    <property type="project" value="TreeGrafter"/>
</dbReference>
<keyword evidence="2 4" id="KW-0238">DNA-binding</keyword>
<dbReference type="InterPro" id="IPR009057">
    <property type="entry name" value="Homeodomain-like_sf"/>
</dbReference>
<gene>
    <name evidence="6" type="ORF">EV653_4308</name>
</gene>
<dbReference type="PROSITE" id="PS50977">
    <property type="entry name" value="HTH_TETR_2"/>
    <property type="match status" value="1"/>
</dbReference>